<dbReference type="InterPro" id="IPR001610">
    <property type="entry name" value="PAC"/>
</dbReference>
<dbReference type="InterPro" id="IPR013656">
    <property type="entry name" value="PAS_4"/>
</dbReference>
<dbReference type="GO" id="GO:0005886">
    <property type="term" value="C:plasma membrane"/>
    <property type="evidence" value="ECO:0007669"/>
    <property type="project" value="UniProtKB-SubCell"/>
</dbReference>
<dbReference type="InterPro" id="IPR003018">
    <property type="entry name" value="GAF"/>
</dbReference>
<dbReference type="InterPro" id="IPR013767">
    <property type="entry name" value="PAS_fold"/>
</dbReference>
<dbReference type="SUPFAM" id="SSF55874">
    <property type="entry name" value="ATPase domain of HSP90 chaperone/DNA topoisomerase II/histidine kinase"/>
    <property type="match status" value="1"/>
</dbReference>
<dbReference type="SUPFAM" id="SSF55781">
    <property type="entry name" value="GAF domain-like"/>
    <property type="match status" value="2"/>
</dbReference>
<keyword evidence="5" id="KW-0597">Phosphoprotein</keyword>
<dbReference type="InterPro" id="IPR000014">
    <property type="entry name" value="PAS"/>
</dbReference>
<feature type="domain" description="PAS" evidence="16">
    <location>
        <begin position="334"/>
        <end position="407"/>
    </location>
</feature>
<dbReference type="SUPFAM" id="SSF55785">
    <property type="entry name" value="PYP-like sensor domain (PAS domain)"/>
    <property type="match status" value="5"/>
</dbReference>
<keyword evidence="9" id="KW-0418">Kinase</keyword>
<dbReference type="InterPro" id="IPR036890">
    <property type="entry name" value="HATPase_C_sf"/>
</dbReference>
<feature type="domain" description="PAS" evidence="16">
    <location>
        <begin position="588"/>
        <end position="659"/>
    </location>
</feature>
<name>A0A1H7T447_HALLR</name>
<dbReference type="Gene3D" id="3.30.450.20">
    <property type="entry name" value="PAS domain"/>
    <property type="match status" value="6"/>
</dbReference>
<dbReference type="SMART" id="SM00388">
    <property type="entry name" value="HisKA"/>
    <property type="match status" value="1"/>
</dbReference>
<dbReference type="Proteomes" id="UP000183894">
    <property type="component" value="Unassembled WGS sequence"/>
</dbReference>
<dbReference type="CDD" id="cd12914">
    <property type="entry name" value="PDC1_DGC_like"/>
    <property type="match status" value="1"/>
</dbReference>
<dbReference type="InterPro" id="IPR000700">
    <property type="entry name" value="PAS-assoc_C"/>
</dbReference>
<evidence type="ECO:0000313" key="19">
    <source>
        <dbReference type="Proteomes" id="UP000183894"/>
    </source>
</evidence>
<gene>
    <name evidence="18" type="ORF">SAMN04488691_10865</name>
</gene>
<dbReference type="SMART" id="SM00086">
    <property type="entry name" value="PAC"/>
    <property type="match status" value="4"/>
</dbReference>
<feature type="domain" description="PAS" evidence="16">
    <location>
        <begin position="713"/>
        <end position="787"/>
    </location>
</feature>
<feature type="domain" description="PAS" evidence="16">
    <location>
        <begin position="997"/>
        <end position="1069"/>
    </location>
</feature>
<dbReference type="InterPro" id="IPR052162">
    <property type="entry name" value="Sensor_kinase/Photoreceptor"/>
</dbReference>
<dbReference type="SMART" id="SM00091">
    <property type="entry name" value="PAS"/>
    <property type="match status" value="5"/>
</dbReference>
<dbReference type="CDD" id="cd00130">
    <property type="entry name" value="PAS"/>
    <property type="match status" value="4"/>
</dbReference>
<dbReference type="InterPro" id="IPR003661">
    <property type="entry name" value="HisK_dim/P_dom"/>
</dbReference>
<dbReference type="Gene3D" id="3.30.565.10">
    <property type="entry name" value="Histidine kinase-like ATPase, C-terminal domain"/>
    <property type="match status" value="1"/>
</dbReference>
<dbReference type="Pfam" id="PF02743">
    <property type="entry name" value="dCache_1"/>
    <property type="match status" value="1"/>
</dbReference>
<dbReference type="NCBIfam" id="TIGR00229">
    <property type="entry name" value="sensory_box"/>
    <property type="match status" value="4"/>
</dbReference>
<evidence type="ECO:0000256" key="1">
    <source>
        <dbReference type="ARBA" id="ARBA00000085"/>
    </source>
</evidence>
<dbReference type="InterPro" id="IPR004358">
    <property type="entry name" value="Sig_transdc_His_kin-like_C"/>
</dbReference>
<evidence type="ECO:0000256" key="5">
    <source>
        <dbReference type="ARBA" id="ARBA00022553"/>
    </source>
</evidence>
<dbReference type="InterPro" id="IPR035965">
    <property type="entry name" value="PAS-like_dom_sf"/>
</dbReference>
<dbReference type="Gene3D" id="2.10.70.100">
    <property type="match status" value="1"/>
</dbReference>
<evidence type="ECO:0000259" key="15">
    <source>
        <dbReference type="PROSITE" id="PS50109"/>
    </source>
</evidence>
<dbReference type="RefSeq" id="WP_074795712.1">
    <property type="nucleotide sequence ID" value="NZ_FOAD01000008.1"/>
</dbReference>
<dbReference type="PANTHER" id="PTHR43304">
    <property type="entry name" value="PHYTOCHROME-LIKE PROTEIN CPH1"/>
    <property type="match status" value="1"/>
</dbReference>
<dbReference type="InterPro" id="IPR029151">
    <property type="entry name" value="Sensor-like_sf"/>
</dbReference>
<reference evidence="18 19" key="1">
    <citation type="submission" date="2016-10" db="EMBL/GenBank/DDBJ databases">
        <authorList>
            <person name="de Groot N.N."/>
        </authorList>
    </citation>
    <scope>NUCLEOTIDE SEQUENCE [LARGE SCALE GENOMIC DNA]</scope>
    <source>
        <strain evidence="18 19">CDM_5</strain>
    </source>
</reference>
<evidence type="ECO:0000256" key="6">
    <source>
        <dbReference type="ARBA" id="ARBA00022679"/>
    </source>
</evidence>
<evidence type="ECO:0000256" key="4">
    <source>
        <dbReference type="ARBA" id="ARBA00022475"/>
    </source>
</evidence>
<dbReference type="Pfam" id="PF00989">
    <property type="entry name" value="PAS"/>
    <property type="match status" value="1"/>
</dbReference>
<sequence length="1504" mass="166394">MKLRTQVSLLLVVLALVLSGIMFAGFQLDKEAITDQQQAETLQTSTEIAGGLDTRLESIERTVRLQATNPAVARHGTADQQQALAATVNETAFDGVSVIHRNGTMTGIAAGLNTETQSELVGSDFGDRQYFQRAVAGETYVSKPVAADTGNYIVTVSTPIYQNGTVVGTLNAALHLQNSSFFSGVTSAANSHHGVTIQSPGGEVIYDREPTPATNLVTKNATVDETGWTVQVQTSRDVLASELQRITVYQTGAVGLVILLIAGVGHVLYTRTVQYHERLVDGFDKIQKQEYGVQISEKATSEWQQIFTAFNELSRTLADYEAERTQQQKELQRERDRFSALFQSIPEPAVMVESTPDGTALKDVNEAFETTFGYDASEVIGSNINDLIVPDSQRGSGRAIDEQAAAGEQITREVRREASDGVRDFLLRSTLSRGDGDEVYFGVYIDITDRKRQKRELAKTNNILTSVLGNLPVGVVVEDADRTITAANQTLVDVLGVSEPPEALVGRDCDRVVGQLSDQFADPDTVGARIDEILATGEPVLDEEVQMADGRTLSRSFVTYSTPSGTGNIWLYRDITAQKRRIRRLERQDFLFNRTQEMASLGIWEYNPDTDEVFWSDGIRELHAVDTSEELTLQEWLEFYSPEDRKAIKETAKQVLDERGEYELTLRLRRDDGQVRDVRAHGEAIHDDGDEESGAKLRGVFQDITEQKARERELTRYETIIESMTDVAWIQDSNQDLVFVNERFTEVFGVAPDAPESFQAALRAADLAPADELEALDAATDRVLNGAQDSTRIELPLSLPEGQRIFDIRINPIIYDSGEINGVVGLARDITVQKEHEKRLSRLNTISRDLMQADTSQAIATVAVESAQELFGIPMSGYWVYDEEGDVLTPVAVTDSARELLGEPPVLERGSSLAWEVFQSQEVTLFSDIPSQPARYNPETPIQSELILPVGDHGVLLLGATGEMVFDEADHSLATILAANVESALELATKQEQLLEQRTQLDLALEGGQLGVWDWDVQTDTVSFNEQWAAMLGYSLDEIEPHFSAWSDRVHPEDLPMAEVALDAHFDGETEYYKCDHRMQSRSGDWIWVRDVGRVVERDDDGNPLRAVGIQQDITTDKQRELKLQDILEQTQRLMRSETVSEAAEVAVEIADETLSFPLAGVYLNDGDGRLEPTAVAESVEERLGSEPAFVQESDGRVVDRIVWDAYTAEQTQVIRNVAQEFPDLTNQTPIQSGIVHPLATHGVFITAVDAPDGFDEFDQYLVELLAALLTTTAERIRQAQQLESQRDSLELLNQMVRHDIRNDLQVLVGYLDLAEEAVDGTEKQYLQTALESADNAVELTKTARDLSEVMLQDETTRQPVSLRRVVSQQADDLRSADSDTVITLDESLRGVTLRADDMFDSVIRNLLKNAVQHTRKDHPEITVSATVEDGRVELRIADNGPGVPDSQKESIFGKGEKGLDSEGTGIGLYLVNTVVESYGGAVWVEDNDPEGAVFVLDLPQATT</sequence>
<keyword evidence="7" id="KW-0812">Transmembrane</keyword>
<dbReference type="InterPro" id="IPR029016">
    <property type="entry name" value="GAF-like_dom_sf"/>
</dbReference>
<dbReference type="SMART" id="SM00387">
    <property type="entry name" value="HATPase_c"/>
    <property type="match status" value="1"/>
</dbReference>
<dbReference type="EC" id="2.7.13.3" evidence="3"/>
<keyword evidence="11" id="KW-1133">Transmembrane helix</keyword>
<keyword evidence="8" id="KW-0547">Nucleotide-binding</keyword>
<dbReference type="PROSITE" id="PS50113">
    <property type="entry name" value="PAC"/>
    <property type="match status" value="3"/>
</dbReference>
<dbReference type="Gene3D" id="3.30.450.40">
    <property type="match status" value="2"/>
</dbReference>
<proteinExistence type="predicted"/>
<evidence type="ECO:0000256" key="7">
    <source>
        <dbReference type="ARBA" id="ARBA00022692"/>
    </source>
</evidence>
<evidence type="ECO:0000256" key="8">
    <source>
        <dbReference type="ARBA" id="ARBA00022741"/>
    </source>
</evidence>
<dbReference type="PROSITE" id="PS50109">
    <property type="entry name" value="HIS_KIN"/>
    <property type="match status" value="1"/>
</dbReference>
<evidence type="ECO:0000256" key="13">
    <source>
        <dbReference type="ARBA" id="ARBA00023136"/>
    </source>
</evidence>
<keyword evidence="13" id="KW-0472">Membrane</keyword>
<dbReference type="SUPFAM" id="SSF47384">
    <property type="entry name" value="Homodimeric domain of signal transducing histidine kinase"/>
    <property type="match status" value="1"/>
</dbReference>
<dbReference type="GO" id="GO:0005524">
    <property type="term" value="F:ATP binding"/>
    <property type="evidence" value="ECO:0007669"/>
    <property type="project" value="UniProtKB-KW"/>
</dbReference>
<dbReference type="InterPro" id="IPR033479">
    <property type="entry name" value="dCache_1"/>
</dbReference>
<feature type="domain" description="PAC" evidence="17">
    <location>
        <begin position="662"/>
        <end position="716"/>
    </location>
</feature>
<dbReference type="PRINTS" id="PR00344">
    <property type="entry name" value="BCTRLSENSOR"/>
</dbReference>
<comment type="subcellular location">
    <subcellularLocation>
        <location evidence="2">Cell membrane</location>
        <topology evidence="2">Multi-pass membrane protein</topology>
    </subcellularLocation>
</comment>
<dbReference type="InterPro" id="IPR003594">
    <property type="entry name" value="HATPase_dom"/>
</dbReference>
<dbReference type="Pfam" id="PF08448">
    <property type="entry name" value="PAS_4"/>
    <property type="match status" value="2"/>
</dbReference>
<keyword evidence="4" id="KW-1003">Cell membrane</keyword>
<protein>
    <recommendedName>
        <fullName evidence="3">histidine kinase</fullName>
        <ecNumber evidence="3">2.7.13.3</ecNumber>
    </recommendedName>
</protein>
<accession>A0A1H7T447</accession>
<dbReference type="PROSITE" id="PS50112">
    <property type="entry name" value="PAS"/>
    <property type="match status" value="4"/>
</dbReference>
<feature type="domain" description="Histidine kinase" evidence="15">
    <location>
        <begin position="1296"/>
        <end position="1503"/>
    </location>
</feature>
<dbReference type="InterPro" id="IPR013655">
    <property type="entry name" value="PAS_fold_3"/>
</dbReference>
<keyword evidence="12" id="KW-0902">Two-component regulatory system</keyword>
<evidence type="ECO:0000256" key="9">
    <source>
        <dbReference type="ARBA" id="ARBA00022777"/>
    </source>
</evidence>
<dbReference type="Pfam" id="PF13185">
    <property type="entry name" value="GAF_2"/>
    <property type="match status" value="1"/>
</dbReference>
<evidence type="ECO:0000256" key="10">
    <source>
        <dbReference type="ARBA" id="ARBA00022840"/>
    </source>
</evidence>
<feature type="domain" description="PAC" evidence="17">
    <location>
        <begin position="791"/>
        <end position="842"/>
    </location>
</feature>
<evidence type="ECO:0000256" key="11">
    <source>
        <dbReference type="ARBA" id="ARBA00022989"/>
    </source>
</evidence>
<evidence type="ECO:0000259" key="17">
    <source>
        <dbReference type="PROSITE" id="PS50113"/>
    </source>
</evidence>
<dbReference type="CDD" id="cd00082">
    <property type="entry name" value="HisKA"/>
    <property type="match status" value="1"/>
</dbReference>
<dbReference type="InterPro" id="IPR036097">
    <property type="entry name" value="HisK_dim/P_sf"/>
</dbReference>
<keyword evidence="14" id="KW-0175">Coiled coil</keyword>
<dbReference type="Pfam" id="PF08447">
    <property type="entry name" value="PAS_3"/>
    <property type="match status" value="2"/>
</dbReference>
<dbReference type="SMART" id="SM00065">
    <property type="entry name" value="GAF"/>
    <property type="match status" value="2"/>
</dbReference>
<comment type="catalytic activity">
    <reaction evidence="1">
        <text>ATP + protein L-histidine = ADP + protein N-phospho-L-histidine.</text>
        <dbReference type="EC" id="2.7.13.3"/>
    </reaction>
</comment>
<dbReference type="PANTHER" id="PTHR43304:SF1">
    <property type="entry name" value="PAC DOMAIN-CONTAINING PROTEIN"/>
    <property type="match status" value="1"/>
</dbReference>
<evidence type="ECO:0000256" key="14">
    <source>
        <dbReference type="SAM" id="Coils"/>
    </source>
</evidence>
<dbReference type="InterPro" id="IPR005467">
    <property type="entry name" value="His_kinase_dom"/>
</dbReference>
<dbReference type="Pfam" id="PF02518">
    <property type="entry name" value="HATPase_c"/>
    <property type="match status" value="1"/>
</dbReference>
<evidence type="ECO:0000313" key="18">
    <source>
        <dbReference type="EMBL" id="SEL79621.1"/>
    </source>
</evidence>
<dbReference type="OrthoDB" id="3369at2157"/>
<evidence type="ECO:0000259" key="16">
    <source>
        <dbReference type="PROSITE" id="PS50112"/>
    </source>
</evidence>
<evidence type="ECO:0000256" key="3">
    <source>
        <dbReference type="ARBA" id="ARBA00012438"/>
    </source>
</evidence>
<organism evidence="18 19">
    <name type="scientific">Haloferax larsenii</name>
    <dbReference type="NCBI Taxonomy" id="302484"/>
    <lineage>
        <taxon>Archaea</taxon>
        <taxon>Methanobacteriati</taxon>
        <taxon>Methanobacteriota</taxon>
        <taxon>Stenosarchaea group</taxon>
        <taxon>Halobacteria</taxon>
        <taxon>Halobacteriales</taxon>
        <taxon>Haloferacaceae</taxon>
        <taxon>Haloferax</taxon>
    </lineage>
</organism>
<dbReference type="EMBL" id="FOAD01000008">
    <property type="protein sequence ID" value="SEL79621.1"/>
    <property type="molecule type" value="Genomic_DNA"/>
</dbReference>
<dbReference type="Pfam" id="PF00512">
    <property type="entry name" value="HisKA"/>
    <property type="match status" value="1"/>
</dbReference>
<dbReference type="GO" id="GO:0000155">
    <property type="term" value="F:phosphorelay sensor kinase activity"/>
    <property type="evidence" value="ECO:0007669"/>
    <property type="project" value="InterPro"/>
</dbReference>
<feature type="domain" description="PAC" evidence="17">
    <location>
        <begin position="1073"/>
        <end position="1126"/>
    </location>
</feature>
<evidence type="ECO:0000256" key="2">
    <source>
        <dbReference type="ARBA" id="ARBA00004651"/>
    </source>
</evidence>
<keyword evidence="6" id="KW-0808">Transferase</keyword>
<dbReference type="SUPFAM" id="SSF103190">
    <property type="entry name" value="Sensory domain-like"/>
    <property type="match status" value="1"/>
</dbReference>
<feature type="coiled-coil region" evidence="14">
    <location>
        <begin position="310"/>
        <end position="337"/>
    </location>
</feature>
<keyword evidence="10" id="KW-0067">ATP-binding</keyword>
<evidence type="ECO:0000256" key="12">
    <source>
        <dbReference type="ARBA" id="ARBA00023012"/>
    </source>
</evidence>